<protein>
    <submittedName>
        <fullName evidence="1">Uncharacterized protein</fullName>
    </submittedName>
</protein>
<comment type="caution">
    <text evidence="1">The sequence shown here is derived from an EMBL/GenBank/DDBJ whole genome shotgun (WGS) entry which is preliminary data.</text>
</comment>
<dbReference type="AlphaFoldDB" id="A0ABD7FQH7"/>
<accession>A0ABD7FQH7</accession>
<dbReference type="RefSeq" id="WP_113611488.1">
    <property type="nucleotide sequence ID" value="NZ_CAWQMY010000060.1"/>
</dbReference>
<evidence type="ECO:0000313" key="1">
    <source>
        <dbReference type="EMBL" id="RBM58792.1"/>
    </source>
</evidence>
<proteinExistence type="predicted"/>
<organism evidence="1 2">
    <name type="scientific">Vibrio paracholerae</name>
    <dbReference type="NCBI Taxonomy" id="650003"/>
    <lineage>
        <taxon>Bacteria</taxon>
        <taxon>Pseudomonadati</taxon>
        <taxon>Pseudomonadota</taxon>
        <taxon>Gammaproteobacteria</taxon>
        <taxon>Vibrionales</taxon>
        <taxon>Vibrionaceae</taxon>
        <taxon>Vibrio</taxon>
    </lineage>
</organism>
<dbReference type="EMBL" id="QKKU01000152">
    <property type="protein sequence ID" value="RBM58792.1"/>
    <property type="molecule type" value="Genomic_DNA"/>
</dbReference>
<gene>
    <name evidence="1" type="ORF">DLR72_18600</name>
</gene>
<sequence length="211" mass="24203">MFNFIKQYRLKSEISSFAKLVLISKGGFNDKEAMKLSSEAMLIAWGSYYQLLSGVIYKKPNVFSCSLLIISTAINISKDKKEILRLSACFNFLIDELNTNNMLFDFNEVDDRIIEKSMLAYANINDKLKEIESIEQRAVDEAISVKKRRENNQSNVLVNWGSYSHMFNGELGYSKIYNGCEICGYDTGQKIGDYFICTNCKAKYESNRSRI</sequence>
<evidence type="ECO:0000313" key="2">
    <source>
        <dbReference type="Proteomes" id="UP000252199"/>
    </source>
</evidence>
<dbReference type="Proteomes" id="UP000252199">
    <property type="component" value="Unassembled WGS sequence"/>
</dbReference>
<reference evidence="1 2" key="1">
    <citation type="submission" date="2018-06" db="EMBL/GenBank/DDBJ databases">
        <title>Draft genome sequences of nine Vibrio sp. clinical isolates from across the United States representing the closest known relative of Vibrio cholerae.</title>
        <authorList>
            <person name="Islam M.T."/>
            <person name="Liang K."/>
            <person name="Im M.S."/>
            <person name="Winkjer J."/>
            <person name="Busby S."/>
            <person name="Batra D."/>
            <person name="Rowe L."/>
            <person name="Tarr C.L."/>
            <person name="Boucher Y."/>
        </authorList>
    </citation>
    <scope>NUCLEOTIDE SEQUENCE [LARGE SCALE GENOMIC DNA]</scope>
    <source>
        <strain evidence="1 2">2017V-1110</strain>
    </source>
</reference>
<name>A0ABD7FQH7_9VIBR</name>